<gene>
    <name evidence="5" type="ORF">CVT24_011769</name>
</gene>
<dbReference type="PROSITE" id="PS50056">
    <property type="entry name" value="TYR_PHOSPHATASE_2"/>
    <property type="match status" value="1"/>
</dbReference>
<dbReference type="InterPro" id="IPR020422">
    <property type="entry name" value="TYR_PHOSPHATASE_DUAL_dom"/>
</dbReference>
<comment type="caution">
    <text evidence="5">The sequence shown here is derived from an EMBL/GenBank/DDBJ whole genome shotgun (WGS) entry which is preliminary data.</text>
</comment>
<keyword evidence="6" id="KW-1185">Reference proteome</keyword>
<accession>A0A409VHQ2</accession>
<feature type="domain" description="Tyrosine-protein phosphatase" evidence="3">
    <location>
        <begin position="11"/>
        <end position="151"/>
    </location>
</feature>
<keyword evidence="2" id="KW-0904">Protein phosphatase</keyword>
<organism evidence="5 6">
    <name type="scientific">Panaeolus cyanescens</name>
    <dbReference type="NCBI Taxonomy" id="181874"/>
    <lineage>
        <taxon>Eukaryota</taxon>
        <taxon>Fungi</taxon>
        <taxon>Dikarya</taxon>
        <taxon>Basidiomycota</taxon>
        <taxon>Agaricomycotina</taxon>
        <taxon>Agaricomycetes</taxon>
        <taxon>Agaricomycetidae</taxon>
        <taxon>Agaricales</taxon>
        <taxon>Agaricineae</taxon>
        <taxon>Galeropsidaceae</taxon>
        <taxon>Panaeolus</taxon>
    </lineage>
</organism>
<dbReference type="SMART" id="SM00195">
    <property type="entry name" value="DSPc"/>
    <property type="match status" value="1"/>
</dbReference>
<dbReference type="Proteomes" id="UP000284842">
    <property type="component" value="Unassembled WGS sequence"/>
</dbReference>
<proteinExistence type="predicted"/>
<evidence type="ECO:0000256" key="2">
    <source>
        <dbReference type="ARBA" id="ARBA00022912"/>
    </source>
</evidence>
<dbReference type="PANTHER" id="PTHR46377:SF1">
    <property type="entry name" value="DUAL SPECIFICITY PROTEIN PHOSPHATASE 19"/>
    <property type="match status" value="1"/>
</dbReference>
<dbReference type="STRING" id="181874.A0A409VHQ2"/>
<evidence type="ECO:0000259" key="3">
    <source>
        <dbReference type="PROSITE" id="PS50054"/>
    </source>
</evidence>
<feature type="non-terminal residue" evidence="5">
    <location>
        <position position="1"/>
    </location>
</feature>
<evidence type="ECO:0000313" key="6">
    <source>
        <dbReference type="Proteomes" id="UP000284842"/>
    </source>
</evidence>
<dbReference type="InParanoid" id="A0A409VHQ2"/>
<evidence type="ECO:0000313" key="5">
    <source>
        <dbReference type="EMBL" id="PPQ65736.1"/>
    </source>
</evidence>
<dbReference type="CDD" id="cd14498">
    <property type="entry name" value="DSP"/>
    <property type="match status" value="1"/>
</dbReference>
<dbReference type="AlphaFoldDB" id="A0A409VHQ2"/>
<sequence>SIPGQVSKTCYSTTERRSKWELLCSLSAALSAEQKAKHRITHIVSVCPDYPSTGPNHLAVPIEDSEYDNLLAYLPTICDFVEDAVKGHGRVLVHCVMGISRSASAVAAYLMRSRKIAVSEAISYLKQLRPIVHPNYGFIRQLHVFADCGYQPSQSHPRYLSWKRKHKQDVKTYINFLEDTFPLVHDKVLLTSEYPKDKVQAQSYILDLGITKVVSIEPAECLPSPFSQLESFRMGDSSTSAFSSLDAICRSMQTVNDKGGQVLLYCENEMKLCVVACAFLMSVHGLSMNYAIARVEDGKIMSQIFKTTLELILTSSRTAF</sequence>
<dbReference type="InterPro" id="IPR000340">
    <property type="entry name" value="Dual-sp_phosphatase_cat-dom"/>
</dbReference>
<keyword evidence="1" id="KW-0378">Hydrolase</keyword>
<protein>
    <submittedName>
        <fullName evidence="5">Uncharacterized protein</fullName>
    </submittedName>
</protein>
<dbReference type="SUPFAM" id="SSF52799">
    <property type="entry name" value="(Phosphotyrosine protein) phosphatases II"/>
    <property type="match status" value="1"/>
</dbReference>
<dbReference type="InterPro" id="IPR029021">
    <property type="entry name" value="Prot-tyrosine_phosphatase-like"/>
</dbReference>
<dbReference type="InterPro" id="IPR000387">
    <property type="entry name" value="Tyr_Pase_dom"/>
</dbReference>
<evidence type="ECO:0000256" key="1">
    <source>
        <dbReference type="ARBA" id="ARBA00022801"/>
    </source>
</evidence>
<name>A0A409VHQ2_9AGAR</name>
<dbReference type="InterPro" id="IPR016130">
    <property type="entry name" value="Tyr_Pase_AS"/>
</dbReference>
<dbReference type="OrthoDB" id="10252009at2759"/>
<dbReference type="GO" id="GO:0005737">
    <property type="term" value="C:cytoplasm"/>
    <property type="evidence" value="ECO:0007669"/>
    <property type="project" value="TreeGrafter"/>
</dbReference>
<feature type="domain" description="Tyrosine specific protein phosphatases" evidence="4">
    <location>
        <begin position="71"/>
        <end position="130"/>
    </location>
</feature>
<dbReference type="Gene3D" id="3.90.190.10">
    <property type="entry name" value="Protein tyrosine phosphatase superfamily"/>
    <property type="match status" value="2"/>
</dbReference>
<dbReference type="EMBL" id="NHTK01006059">
    <property type="protein sequence ID" value="PPQ65736.1"/>
    <property type="molecule type" value="Genomic_DNA"/>
</dbReference>
<dbReference type="PANTHER" id="PTHR46377">
    <property type="entry name" value="DUAL SPECIFICITY PROTEIN PHOSPHATASE 19"/>
    <property type="match status" value="1"/>
</dbReference>
<dbReference type="PROSITE" id="PS50054">
    <property type="entry name" value="TYR_PHOSPHATASE_DUAL"/>
    <property type="match status" value="1"/>
</dbReference>
<evidence type="ECO:0000259" key="4">
    <source>
        <dbReference type="PROSITE" id="PS50056"/>
    </source>
</evidence>
<dbReference type="Pfam" id="PF00782">
    <property type="entry name" value="DSPc"/>
    <property type="match status" value="1"/>
</dbReference>
<dbReference type="GO" id="GO:0008579">
    <property type="term" value="F:JUN kinase phosphatase activity"/>
    <property type="evidence" value="ECO:0007669"/>
    <property type="project" value="TreeGrafter"/>
</dbReference>
<dbReference type="PROSITE" id="PS00383">
    <property type="entry name" value="TYR_PHOSPHATASE_1"/>
    <property type="match status" value="1"/>
</dbReference>
<reference evidence="5 6" key="1">
    <citation type="journal article" date="2018" name="Evol. Lett.">
        <title>Horizontal gene cluster transfer increased hallucinogenic mushroom diversity.</title>
        <authorList>
            <person name="Reynolds H.T."/>
            <person name="Vijayakumar V."/>
            <person name="Gluck-Thaler E."/>
            <person name="Korotkin H.B."/>
            <person name="Matheny P.B."/>
            <person name="Slot J.C."/>
        </authorList>
    </citation>
    <scope>NUCLEOTIDE SEQUENCE [LARGE SCALE GENOMIC DNA]</scope>
    <source>
        <strain evidence="5 6">2629</strain>
    </source>
</reference>